<reference evidence="1" key="1">
    <citation type="submission" date="2020-01" db="EMBL/GenBank/DDBJ databases">
        <authorList>
            <person name="Meier V. D."/>
            <person name="Meier V D."/>
        </authorList>
    </citation>
    <scope>NUCLEOTIDE SEQUENCE</scope>
    <source>
        <strain evidence="1">HLG_WM_MAG_01</strain>
    </source>
</reference>
<gene>
    <name evidence="1" type="ORF">HELGO_WM41784</name>
</gene>
<protein>
    <submittedName>
        <fullName evidence="1">Uncharacterized protein</fullName>
    </submittedName>
</protein>
<proteinExistence type="predicted"/>
<sequence>MKIYTPEQELMLVKFYKSLDESSQRRYAAIEVFKFGDGG</sequence>
<accession>A0A6S6TU79</accession>
<dbReference type="EMBL" id="CACVAS010000106">
    <property type="protein sequence ID" value="CAA6818199.1"/>
    <property type="molecule type" value="Genomic_DNA"/>
</dbReference>
<evidence type="ECO:0000313" key="1">
    <source>
        <dbReference type="EMBL" id="CAA6818199.1"/>
    </source>
</evidence>
<dbReference type="AlphaFoldDB" id="A0A6S6TU79"/>
<name>A0A6S6TU79_9BACT</name>
<organism evidence="1">
    <name type="scientific">uncultured Sulfurovum sp</name>
    <dbReference type="NCBI Taxonomy" id="269237"/>
    <lineage>
        <taxon>Bacteria</taxon>
        <taxon>Pseudomonadati</taxon>
        <taxon>Campylobacterota</taxon>
        <taxon>Epsilonproteobacteria</taxon>
        <taxon>Campylobacterales</taxon>
        <taxon>Sulfurovaceae</taxon>
        <taxon>Sulfurovum</taxon>
        <taxon>environmental samples</taxon>
    </lineage>
</organism>